<protein>
    <submittedName>
        <fullName evidence="1">Uncharacterized protein</fullName>
    </submittedName>
</protein>
<name>A0ACC1PYM2_9APHY</name>
<comment type="caution">
    <text evidence="1">The sequence shown here is derived from an EMBL/GenBank/DDBJ whole genome shotgun (WGS) entry which is preliminary data.</text>
</comment>
<dbReference type="Proteomes" id="UP001144978">
    <property type="component" value="Unassembled WGS sequence"/>
</dbReference>
<proteinExistence type="predicted"/>
<evidence type="ECO:0000313" key="1">
    <source>
        <dbReference type="EMBL" id="KAJ3003243.1"/>
    </source>
</evidence>
<organism evidence="1 2">
    <name type="scientific">Trametes sanguinea</name>
    <dbReference type="NCBI Taxonomy" id="158606"/>
    <lineage>
        <taxon>Eukaryota</taxon>
        <taxon>Fungi</taxon>
        <taxon>Dikarya</taxon>
        <taxon>Basidiomycota</taxon>
        <taxon>Agaricomycotina</taxon>
        <taxon>Agaricomycetes</taxon>
        <taxon>Polyporales</taxon>
        <taxon>Polyporaceae</taxon>
        <taxon>Trametes</taxon>
    </lineage>
</organism>
<dbReference type="EMBL" id="JANSHE010001326">
    <property type="protein sequence ID" value="KAJ3003243.1"/>
    <property type="molecule type" value="Genomic_DNA"/>
</dbReference>
<sequence>MDLATAKSPRPTLGDKASTYYGMLYHEPPFCDGCVYVYTPPLSMSSESDNPPWFVRDSNGGIDILEVPPRLKSHPEVLKRGLELEPANPMKVGVVYVTRYSKKPVYVVKILDTNTEEREINQRLLQDLACPRNHTIPAELTPLESGHPLLIMPWVLQSYNDHIRPDTSLYERLGLCLQVLEGIEYLHEHRIAHLDLCLGNFVASSEEPHQPYPGLTPRKVYIIDFGCARQLPLGPGRQSAIELPSSQMPKPNGLTYMDPYSWDVYCAADVLREILEVETRHSGFDIVRLSDSHCRSAGKTGWTPASYHSPIISRLDDGSGKGMYGTLPMPSYSSQGSAGSRRVAVGHRRMGVLRAYAPPSERSMSALQQHSHGIYLSRSITMYHNIADYFADL</sequence>
<accession>A0ACC1PYM2</accession>
<gene>
    <name evidence="1" type="ORF">NUW54_g5400</name>
</gene>
<reference evidence="1" key="1">
    <citation type="submission" date="2022-08" db="EMBL/GenBank/DDBJ databases">
        <title>Genome Sequence of Pycnoporus sanguineus.</title>
        <authorList>
            <person name="Buettner E."/>
        </authorList>
    </citation>
    <scope>NUCLEOTIDE SEQUENCE</scope>
    <source>
        <strain evidence="1">CG-C14</strain>
    </source>
</reference>
<evidence type="ECO:0000313" key="2">
    <source>
        <dbReference type="Proteomes" id="UP001144978"/>
    </source>
</evidence>
<keyword evidence="2" id="KW-1185">Reference proteome</keyword>